<evidence type="ECO:0000256" key="6">
    <source>
        <dbReference type="PROSITE-ProRule" id="PRU00134"/>
    </source>
</evidence>
<accession>D2VFV7</accession>
<dbReference type="InParanoid" id="D2VFV7"/>
<keyword evidence="5" id="KW-0040">ANK repeat</keyword>
<dbReference type="SUPFAM" id="SSF48452">
    <property type="entry name" value="TPR-like"/>
    <property type="match status" value="1"/>
</dbReference>
<keyword evidence="4" id="KW-0862">Zinc</keyword>
<evidence type="ECO:0000313" key="11">
    <source>
        <dbReference type="EMBL" id="EFC44254.1"/>
    </source>
</evidence>
<feature type="domain" description="MYND-type" evidence="10">
    <location>
        <begin position="1213"/>
        <end position="1250"/>
    </location>
</feature>
<protein>
    <submittedName>
        <fullName evidence="11">Predicted protein</fullName>
    </submittedName>
</protein>
<reference evidence="11 12" key="1">
    <citation type="journal article" date="2010" name="Cell">
        <title>The genome of Naegleria gruberi illuminates early eukaryotic versatility.</title>
        <authorList>
            <person name="Fritz-Laylin L.K."/>
            <person name="Prochnik S.E."/>
            <person name="Ginger M.L."/>
            <person name="Dacks J.B."/>
            <person name="Carpenter M.L."/>
            <person name="Field M.C."/>
            <person name="Kuo A."/>
            <person name="Paredez A."/>
            <person name="Chapman J."/>
            <person name="Pham J."/>
            <person name="Shu S."/>
            <person name="Neupane R."/>
            <person name="Cipriano M."/>
            <person name="Mancuso J."/>
            <person name="Tu H."/>
            <person name="Salamov A."/>
            <person name="Lindquist E."/>
            <person name="Shapiro H."/>
            <person name="Lucas S."/>
            <person name="Grigoriev I.V."/>
            <person name="Cande W.Z."/>
            <person name="Fulton C."/>
            <person name="Rokhsar D.S."/>
            <person name="Dawson S.C."/>
        </authorList>
    </citation>
    <scope>NUCLEOTIDE SEQUENCE [LARGE SCALE GENOMIC DNA]</scope>
    <source>
        <strain evidence="11 12">NEG-M</strain>
    </source>
</reference>
<dbReference type="GO" id="GO:0008270">
    <property type="term" value="F:zinc ion binding"/>
    <property type="evidence" value="ECO:0007669"/>
    <property type="project" value="UniProtKB-KW"/>
</dbReference>
<keyword evidence="8" id="KW-0175">Coiled coil</keyword>
<evidence type="ECO:0000256" key="3">
    <source>
        <dbReference type="ARBA" id="ARBA00022771"/>
    </source>
</evidence>
<dbReference type="Gene3D" id="1.25.40.20">
    <property type="entry name" value="Ankyrin repeat-containing domain"/>
    <property type="match status" value="3"/>
</dbReference>
<evidence type="ECO:0000256" key="5">
    <source>
        <dbReference type="ARBA" id="ARBA00023043"/>
    </source>
</evidence>
<keyword evidence="12" id="KW-1185">Reference proteome</keyword>
<dbReference type="eggNOG" id="KOG4177">
    <property type="taxonomic scope" value="Eukaryota"/>
</dbReference>
<dbReference type="EMBL" id="GG738869">
    <property type="protein sequence ID" value="EFC44254.1"/>
    <property type="molecule type" value="Genomic_DNA"/>
</dbReference>
<feature type="region of interest" description="Disordered" evidence="9">
    <location>
        <begin position="680"/>
        <end position="708"/>
    </location>
</feature>
<dbReference type="InterPro" id="IPR002110">
    <property type="entry name" value="Ankyrin_rpt"/>
</dbReference>
<dbReference type="KEGG" id="ngr:NAEGRDRAFT_67759"/>
<keyword evidence="1" id="KW-0479">Metal-binding</keyword>
<dbReference type="AlphaFoldDB" id="D2VFV7"/>
<dbReference type="VEuPathDB" id="AmoebaDB:NAEGRDRAFT_67759"/>
<dbReference type="SUPFAM" id="SSF48403">
    <property type="entry name" value="Ankyrin repeat"/>
    <property type="match status" value="1"/>
</dbReference>
<dbReference type="PROSITE" id="PS50865">
    <property type="entry name" value="ZF_MYND_2"/>
    <property type="match status" value="1"/>
</dbReference>
<dbReference type="STRING" id="5762.D2VFV7"/>
<evidence type="ECO:0000256" key="7">
    <source>
        <dbReference type="PROSITE-ProRule" id="PRU00339"/>
    </source>
</evidence>
<evidence type="ECO:0000256" key="1">
    <source>
        <dbReference type="ARBA" id="ARBA00022723"/>
    </source>
</evidence>
<evidence type="ECO:0000256" key="9">
    <source>
        <dbReference type="SAM" id="MobiDB-lite"/>
    </source>
</evidence>
<dbReference type="OrthoDB" id="341421at2759"/>
<dbReference type="InterPro" id="IPR011990">
    <property type="entry name" value="TPR-like_helical_dom_sf"/>
</dbReference>
<dbReference type="RefSeq" id="XP_002676998.1">
    <property type="nucleotide sequence ID" value="XM_002676952.1"/>
</dbReference>
<dbReference type="GeneID" id="8848133"/>
<dbReference type="InterPro" id="IPR019734">
    <property type="entry name" value="TPR_rpt"/>
</dbReference>
<dbReference type="Gene3D" id="6.10.140.2220">
    <property type="match status" value="1"/>
</dbReference>
<proteinExistence type="predicted"/>
<dbReference type="SMART" id="SM00028">
    <property type="entry name" value="TPR"/>
    <property type="match status" value="3"/>
</dbReference>
<sequence>MSNKTAEQYRQEGNQHAKHNRLQDALHSYSKAILHNPNDYITYSNRAKIYLDLGQYENALNDSECSIARDGTFWKGYHRKATSLMMLKRLDEAMEVCSNALVNLPSGEGLEAMNKLKEQIEKRRMSSEEKNNKESKLDQVRLSRIELKERILGVKLNAFFKSIVENDCTALKKLLDAGQDVNEKMKVNLQFTSSADGLLAALATESKEAFELLLNSGCTYDKKSDLPFKYNIFHIVCTTGNADFLSVLLDKLEIDCESSSTKEKTVQFITTTFFSLEAPCYSPLLVAIFTDSVECIKLIYDSHLVKSGIIDREKLSKLQVSGQTLLHLIADRGSCKTLRFIIENGIVKYLDVNGQDNVGDTPLHSAALGNRLASIDMGSHKISNPILCDHSSDSCVHSQVIDVLASELGADLFIQNKEKRTPLAQSIFYGHHQCTQTLIEVGSLSKSQHSHEECYTLTGLACLRGHSKCLQILLDNNVKAANDSLHNAIVDGFYNCCKILLDRNAISDINFAWSFDNKDPKNTPLTLACLVGNLDIVKLLLSYKKQSINVNVAPPKVTLPLHIACLSNRHAVVSHLLSIGADPLLIDCEGNSVLTAAAYKADGKLFDIIFPYLGALAKKSNEHKVKVLQLMMHKTRKENMTCIEIAAHASNLDAFDALLRHFESYGIMIKDVEKLRKKIEEHSKKKQQSTQLPNSQKEDPSLSVESPVPSKNIKNTIWEDLSESAFQQKMKELLEKVTLYIGSEVPQDLVDILDEFMIDNNALTRLCKNNLEMGWYDLLFKPNLKEQPQLIIISMVSNIFIFMNESKKSKIKNSKQSQNYFAKLLFSKERMNNLKILAAAFYCFRHLYIGTVVDTAAKLPGGSLGALRNNGLILLLNGNEKEQVAGATILQDITVKLTGRIDLIYHHHSRIKSIDGFKIIVSLLNKHLDSGLKLIIANGAEVMLSALGAAAWDFPKDILESGAIEVAEKYIDNLEYIDTATAENALSIFFGILQNVNPSTKRNIERKYKLSGKLLNLLKDLSRGANFSNYLIRSLALLLNFKTMPQSEKENTILLTVRSMQHFMPPGTKTFNEDQVALGRHASVVLGTACSNDSRSTTFLLDNTDKGLAYYISLFLKAPIRLQSNLVSVIIVSMSHTDFPNLLDKYDSNSEYVLFMNWVQKNALSNDQQKQYICMMVLQIIGALHEGRIPNVDFESETEEKGKGFQGPHQPSCAFCANQPCKSKCGECKQTPYCSRECQLADWNFHKFVCKKPSSN</sequence>
<gene>
    <name evidence="11" type="ORF">NAEGRDRAFT_67759</name>
</gene>
<dbReference type="InterPro" id="IPR002893">
    <property type="entry name" value="Znf_MYND"/>
</dbReference>
<evidence type="ECO:0000259" key="10">
    <source>
        <dbReference type="PROSITE" id="PS50865"/>
    </source>
</evidence>
<dbReference type="SMART" id="SM00248">
    <property type="entry name" value="ANK"/>
    <property type="match status" value="9"/>
</dbReference>
<keyword evidence="2" id="KW-0677">Repeat</keyword>
<dbReference type="InterPro" id="IPR036770">
    <property type="entry name" value="Ankyrin_rpt-contain_sf"/>
</dbReference>
<dbReference type="PANTHER" id="PTHR24198:SF194">
    <property type="entry name" value="INVERSIN-A"/>
    <property type="match status" value="1"/>
</dbReference>
<keyword evidence="3 6" id="KW-0863">Zinc-finger</keyword>
<organism evidence="12">
    <name type="scientific">Naegleria gruberi</name>
    <name type="common">Amoeba</name>
    <dbReference type="NCBI Taxonomy" id="5762"/>
    <lineage>
        <taxon>Eukaryota</taxon>
        <taxon>Discoba</taxon>
        <taxon>Heterolobosea</taxon>
        <taxon>Tetramitia</taxon>
        <taxon>Eutetramitia</taxon>
        <taxon>Vahlkampfiidae</taxon>
        <taxon>Naegleria</taxon>
    </lineage>
</organism>
<dbReference type="Pfam" id="PF01753">
    <property type="entry name" value="zf-MYND"/>
    <property type="match status" value="1"/>
</dbReference>
<dbReference type="PANTHER" id="PTHR24198">
    <property type="entry name" value="ANKYRIN REPEAT AND PROTEIN KINASE DOMAIN-CONTAINING PROTEIN"/>
    <property type="match status" value="1"/>
</dbReference>
<dbReference type="PROSITE" id="PS50005">
    <property type="entry name" value="TPR"/>
    <property type="match status" value="1"/>
</dbReference>
<keyword evidence="7" id="KW-0802">TPR repeat</keyword>
<dbReference type="Proteomes" id="UP000006671">
    <property type="component" value="Unassembled WGS sequence"/>
</dbReference>
<evidence type="ECO:0000256" key="8">
    <source>
        <dbReference type="SAM" id="Coils"/>
    </source>
</evidence>
<feature type="coiled-coil region" evidence="8">
    <location>
        <begin position="110"/>
        <end position="150"/>
    </location>
</feature>
<feature type="repeat" description="TPR" evidence="7">
    <location>
        <begin position="6"/>
        <end position="39"/>
    </location>
</feature>
<dbReference type="Pfam" id="PF12796">
    <property type="entry name" value="Ank_2"/>
    <property type="match status" value="1"/>
</dbReference>
<dbReference type="SUPFAM" id="SSF144232">
    <property type="entry name" value="HIT/MYND zinc finger-like"/>
    <property type="match status" value="1"/>
</dbReference>
<dbReference type="eggNOG" id="KOG0548">
    <property type="taxonomic scope" value="Eukaryota"/>
</dbReference>
<dbReference type="Gene3D" id="1.25.40.10">
    <property type="entry name" value="Tetratricopeptide repeat domain"/>
    <property type="match status" value="1"/>
</dbReference>
<evidence type="ECO:0000256" key="2">
    <source>
        <dbReference type="ARBA" id="ARBA00022737"/>
    </source>
</evidence>
<evidence type="ECO:0000313" key="12">
    <source>
        <dbReference type="Proteomes" id="UP000006671"/>
    </source>
</evidence>
<name>D2VFV7_NAEGR</name>
<evidence type="ECO:0000256" key="4">
    <source>
        <dbReference type="ARBA" id="ARBA00022833"/>
    </source>
</evidence>